<dbReference type="Proteomes" id="UP000032142">
    <property type="component" value="Unassembled WGS sequence"/>
</dbReference>
<proteinExistence type="predicted"/>
<dbReference type="AlphaFoldDB" id="A0A0B0M5W8"/>
<gene>
    <name evidence="1" type="ORF">F383_36789</name>
</gene>
<dbReference type="EMBL" id="JRRC01004870">
    <property type="protein sequence ID" value="KHF97357.1"/>
    <property type="molecule type" value="Genomic_DNA"/>
</dbReference>
<organism evidence="1 2">
    <name type="scientific">Gossypium arboreum</name>
    <name type="common">Tree cotton</name>
    <name type="synonym">Gossypium nanking</name>
    <dbReference type="NCBI Taxonomy" id="29729"/>
    <lineage>
        <taxon>Eukaryota</taxon>
        <taxon>Viridiplantae</taxon>
        <taxon>Streptophyta</taxon>
        <taxon>Embryophyta</taxon>
        <taxon>Tracheophyta</taxon>
        <taxon>Spermatophyta</taxon>
        <taxon>Magnoliopsida</taxon>
        <taxon>eudicotyledons</taxon>
        <taxon>Gunneridae</taxon>
        <taxon>Pentapetalae</taxon>
        <taxon>rosids</taxon>
        <taxon>malvids</taxon>
        <taxon>Malvales</taxon>
        <taxon>Malvaceae</taxon>
        <taxon>Malvoideae</taxon>
        <taxon>Gossypium</taxon>
    </lineage>
</organism>
<keyword evidence="2" id="KW-1185">Reference proteome</keyword>
<reference evidence="2" key="1">
    <citation type="submission" date="2014-09" db="EMBL/GenBank/DDBJ databases">
        <authorList>
            <person name="Mudge J."/>
            <person name="Ramaraj T."/>
            <person name="Lindquist I.E."/>
            <person name="Bharti A.K."/>
            <person name="Sundararajan A."/>
            <person name="Cameron C.T."/>
            <person name="Woodward J.E."/>
            <person name="May G.D."/>
            <person name="Brubaker C."/>
            <person name="Broadhvest J."/>
            <person name="Wilkins T.A."/>
        </authorList>
    </citation>
    <scope>NUCLEOTIDE SEQUENCE</scope>
    <source>
        <strain evidence="2">cv. AKA8401</strain>
    </source>
</reference>
<protein>
    <submittedName>
        <fullName evidence="1">Uncharacterized protein</fullName>
    </submittedName>
</protein>
<name>A0A0B0M5W8_GOSAR</name>
<evidence type="ECO:0000313" key="2">
    <source>
        <dbReference type="Proteomes" id="UP000032142"/>
    </source>
</evidence>
<evidence type="ECO:0000313" key="1">
    <source>
        <dbReference type="EMBL" id="KHF97357.1"/>
    </source>
</evidence>
<comment type="caution">
    <text evidence="1">The sequence shown here is derived from an EMBL/GenBank/DDBJ whole genome shotgun (WGS) entry which is preliminary data.</text>
</comment>
<accession>A0A0B0M5W8</accession>
<sequence length="27" mass="3094">MASVCDHVIPCKTIAGLWHRYVICDYV</sequence>